<sequence length="695" mass="75173">MKKRLVFFCAMACMLVVSSFLGAVPKQAAAASRPDQSDLIISSNIPQAIKEFNGGQIQLHALHVNKKDGHFTETEAMRWWSTNPLVAKVDRNGLVTLKGHSGNTHIFVTDGRRIDHTHISVKKREGNKTAVIHKQNGKRYNVIPTAVKHMTVEEKVGQMLMPDFRTFNGKNVTEVTPEIKALVKKYHLGGVILFRENVVTTDQTAKLVADYEEAAEKNGLLISIDQEGGIVTRLQSGTDFPGNMALGAARSPELAEKVGKAIGEELNALGINFNLAPSLDVNNNQDNPVIGTRSFGEDPQLVSDMGTAYIKGLQSTNTAGAAKHFPGHGDTAVDSHIGLPEVPYDLERLKKVELYPFQKAMDAGVDAIMTAHVTFPKVDPSTAISKKDGSTIAIPATLSHKVLTELMRDDMGFKGVITTDALNMQAISDHFGPVDSAIRAVKAGSDIVLMPVGLEAVANGLYDAVKKGEIREERLNESVERLLTLKVKRSIFKQEQPKDVNKLIENAQKVVGSPAHKQLEKEAANKSITLLKNDKALPLSKDGNGQVVVIGNSFVEDLASQVKRVYPNSVMIKSAGPSLTADQLQTVKSAKAVIVGTYTSTVAGRAPDSAQMKLVNQVINESSSPVIGIGTRNPYDIIAYPNADAYIAQYNFKTASFAASADTIFGLNNPTGKLPVTIYNSNKEALYPYGHGLSY</sequence>
<keyword evidence="6" id="KW-0732">Signal</keyword>
<reference evidence="9" key="1">
    <citation type="submission" date="2023-06" db="EMBL/GenBank/DDBJ databases">
        <title>Draft Genome Sequences of Representative Paenibacillus Polymyxa, Bacillus cereus, Fictibacillus sp., and Brevibacillus agri Strains Isolated from Amazonian Dark Earth.</title>
        <authorList>
            <person name="Pellegrinetti T.A."/>
            <person name="Cunha I.C.M."/>
            <person name="Chaves M.G."/>
            <person name="Freitas A.S."/>
            <person name="Silva A.V.R."/>
            <person name="Tsai S.M."/>
            <person name="Mendes L.W."/>
        </authorList>
    </citation>
    <scope>NUCLEOTIDE SEQUENCE</scope>
    <source>
        <strain evidence="9">CENA-BCM004</strain>
    </source>
</reference>
<comment type="catalytic activity">
    <reaction evidence="1">
        <text>Hydrolysis of terminal non-reducing N-acetyl-D-hexosamine residues in N-acetyl-beta-D-hexosaminides.</text>
        <dbReference type="EC" id="3.2.1.52"/>
    </reaction>
</comment>
<gene>
    <name evidence="9" type="ORF">QYF49_05485</name>
</gene>
<dbReference type="Pfam" id="PF01915">
    <property type="entry name" value="Glyco_hydro_3_C"/>
    <property type="match status" value="1"/>
</dbReference>
<evidence type="ECO:0000256" key="6">
    <source>
        <dbReference type="SAM" id="SignalP"/>
    </source>
</evidence>
<feature type="chain" id="PRO_5045841597" description="beta-N-acetylhexosaminidase" evidence="6">
    <location>
        <begin position="24"/>
        <end position="695"/>
    </location>
</feature>
<dbReference type="Gene3D" id="2.60.40.1080">
    <property type="match status" value="1"/>
</dbReference>
<evidence type="ECO:0000313" key="10">
    <source>
        <dbReference type="Proteomes" id="UP001168694"/>
    </source>
</evidence>
<feature type="domain" description="Glycoside hydrolase family 3 C-terminal" evidence="8">
    <location>
        <begin position="528"/>
        <end position="695"/>
    </location>
</feature>
<protein>
    <recommendedName>
        <fullName evidence="3">beta-N-acetylhexosaminidase</fullName>
        <ecNumber evidence="3">3.2.1.52</ecNumber>
    </recommendedName>
</protein>
<dbReference type="PANTHER" id="PTHR30480:SF13">
    <property type="entry name" value="BETA-HEXOSAMINIDASE"/>
    <property type="match status" value="1"/>
</dbReference>
<evidence type="ECO:0000256" key="5">
    <source>
        <dbReference type="ARBA" id="ARBA00023295"/>
    </source>
</evidence>
<evidence type="ECO:0000256" key="3">
    <source>
        <dbReference type="ARBA" id="ARBA00012663"/>
    </source>
</evidence>
<evidence type="ECO:0000256" key="2">
    <source>
        <dbReference type="ARBA" id="ARBA00005336"/>
    </source>
</evidence>
<comment type="caution">
    <text evidence="9">The sequence shown here is derived from an EMBL/GenBank/DDBJ whole genome shotgun (WGS) entry which is preliminary data.</text>
</comment>
<dbReference type="SUPFAM" id="SSF49373">
    <property type="entry name" value="Invasin/intimin cell-adhesion fragments"/>
    <property type="match status" value="1"/>
</dbReference>
<dbReference type="Gene3D" id="3.20.20.300">
    <property type="entry name" value="Glycoside hydrolase, family 3, N-terminal domain"/>
    <property type="match status" value="1"/>
</dbReference>
<feature type="domain" description="Glycoside hydrolase family 3 N-terminal" evidence="7">
    <location>
        <begin position="151"/>
        <end position="485"/>
    </location>
</feature>
<keyword evidence="10" id="KW-1185">Reference proteome</keyword>
<dbReference type="EMBL" id="JAUHLN010000001">
    <property type="protein sequence ID" value="MDN4072481.1"/>
    <property type="molecule type" value="Genomic_DNA"/>
</dbReference>
<dbReference type="EC" id="3.2.1.52" evidence="3"/>
<dbReference type="GO" id="GO:0016787">
    <property type="term" value="F:hydrolase activity"/>
    <property type="evidence" value="ECO:0007669"/>
    <property type="project" value="UniProtKB-KW"/>
</dbReference>
<dbReference type="Gene3D" id="3.40.50.1700">
    <property type="entry name" value="Glycoside hydrolase family 3 C-terminal domain"/>
    <property type="match status" value="1"/>
</dbReference>
<feature type="signal peptide" evidence="6">
    <location>
        <begin position="1"/>
        <end position="23"/>
    </location>
</feature>
<dbReference type="Proteomes" id="UP001168694">
    <property type="component" value="Unassembled WGS sequence"/>
</dbReference>
<comment type="similarity">
    <text evidence="2">Belongs to the glycosyl hydrolase 3 family.</text>
</comment>
<dbReference type="SUPFAM" id="SSF51445">
    <property type="entry name" value="(Trans)glycosidases"/>
    <property type="match status" value="1"/>
</dbReference>
<keyword evidence="5" id="KW-0326">Glycosidase</keyword>
<dbReference type="InterPro" id="IPR050226">
    <property type="entry name" value="NagZ_Beta-hexosaminidase"/>
</dbReference>
<dbReference type="InterPro" id="IPR008964">
    <property type="entry name" value="Invasin/intimin_cell_adhesion"/>
</dbReference>
<accession>A0ABT8E3L7</accession>
<dbReference type="InterPro" id="IPR017853">
    <property type="entry name" value="GH"/>
</dbReference>
<dbReference type="InterPro" id="IPR036881">
    <property type="entry name" value="Glyco_hydro_3_C_sf"/>
</dbReference>
<evidence type="ECO:0000256" key="4">
    <source>
        <dbReference type="ARBA" id="ARBA00022801"/>
    </source>
</evidence>
<dbReference type="PANTHER" id="PTHR30480">
    <property type="entry name" value="BETA-HEXOSAMINIDASE-RELATED"/>
    <property type="match status" value="1"/>
</dbReference>
<evidence type="ECO:0000256" key="1">
    <source>
        <dbReference type="ARBA" id="ARBA00001231"/>
    </source>
</evidence>
<dbReference type="RefSeq" id="WP_290398593.1">
    <property type="nucleotide sequence ID" value="NZ_JAUHLN010000001.1"/>
</dbReference>
<evidence type="ECO:0000313" key="9">
    <source>
        <dbReference type="EMBL" id="MDN4072481.1"/>
    </source>
</evidence>
<evidence type="ECO:0000259" key="7">
    <source>
        <dbReference type="Pfam" id="PF00933"/>
    </source>
</evidence>
<organism evidence="9 10">
    <name type="scientific">Fictibacillus terranigra</name>
    <dbReference type="NCBI Taxonomy" id="3058424"/>
    <lineage>
        <taxon>Bacteria</taxon>
        <taxon>Bacillati</taxon>
        <taxon>Bacillota</taxon>
        <taxon>Bacilli</taxon>
        <taxon>Bacillales</taxon>
        <taxon>Fictibacillaceae</taxon>
        <taxon>Fictibacillus</taxon>
    </lineage>
</organism>
<dbReference type="Pfam" id="PF00933">
    <property type="entry name" value="Glyco_hydro_3"/>
    <property type="match status" value="1"/>
</dbReference>
<dbReference type="InterPro" id="IPR002772">
    <property type="entry name" value="Glyco_hydro_3_C"/>
</dbReference>
<dbReference type="InterPro" id="IPR001764">
    <property type="entry name" value="Glyco_hydro_3_N"/>
</dbReference>
<proteinExistence type="inferred from homology"/>
<keyword evidence="4 9" id="KW-0378">Hydrolase</keyword>
<dbReference type="SUPFAM" id="SSF52279">
    <property type="entry name" value="Beta-D-glucan exohydrolase, C-terminal domain"/>
    <property type="match status" value="1"/>
</dbReference>
<evidence type="ECO:0000259" key="8">
    <source>
        <dbReference type="Pfam" id="PF01915"/>
    </source>
</evidence>
<dbReference type="InterPro" id="IPR036962">
    <property type="entry name" value="Glyco_hydro_3_N_sf"/>
</dbReference>
<name>A0ABT8E3L7_9BACL</name>